<accession>A0AA43ZS20</accession>
<evidence type="ECO:0000256" key="5">
    <source>
        <dbReference type="RuleBase" id="RU361279"/>
    </source>
</evidence>
<dbReference type="SUPFAM" id="SSF100950">
    <property type="entry name" value="NagB/RpiA/CoA transferase-like"/>
    <property type="match status" value="1"/>
</dbReference>
<dbReference type="PANTHER" id="PTHR23407">
    <property type="entry name" value="ATPASE INHIBITOR/5-FORMYLTETRAHYDROFOLATE CYCLO-LIGASE"/>
    <property type="match status" value="1"/>
</dbReference>
<keyword evidence="5" id="KW-0460">Magnesium</keyword>
<dbReference type="NCBIfam" id="TIGR02727">
    <property type="entry name" value="MTHFS_bact"/>
    <property type="match status" value="1"/>
</dbReference>
<keyword evidence="2 4" id="KW-0547">Nucleotide-binding</keyword>
<feature type="binding site" evidence="4">
    <location>
        <begin position="4"/>
        <end position="8"/>
    </location>
    <ligand>
        <name>ATP</name>
        <dbReference type="ChEBI" id="CHEBI:30616"/>
    </ligand>
</feature>
<keyword evidence="7" id="KW-1185">Reference proteome</keyword>
<dbReference type="PANTHER" id="PTHR23407:SF1">
    <property type="entry name" value="5-FORMYLTETRAHYDROFOLATE CYCLO-LIGASE"/>
    <property type="match status" value="1"/>
</dbReference>
<evidence type="ECO:0000313" key="6">
    <source>
        <dbReference type="EMBL" id="MDO5457426.1"/>
    </source>
</evidence>
<proteinExistence type="inferred from homology"/>
<evidence type="ECO:0000256" key="2">
    <source>
        <dbReference type="ARBA" id="ARBA00022741"/>
    </source>
</evidence>
<dbReference type="AlphaFoldDB" id="A0AA43ZS20"/>
<dbReference type="InterPro" id="IPR024185">
    <property type="entry name" value="FTHF_cligase-like_sf"/>
</dbReference>
<dbReference type="GO" id="GO:0009396">
    <property type="term" value="P:folic acid-containing compound biosynthetic process"/>
    <property type="evidence" value="ECO:0007669"/>
    <property type="project" value="TreeGrafter"/>
</dbReference>
<dbReference type="PIRSF" id="PIRSF006806">
    <property type="entry name" value="FTHF_cligase"/>
    <property type="match status" value="1"/>
</dbReference>
<dbReference type="Gene3D" id="3.40.50.10420">
    <property type="entry name" value="NagB/RpiA/CoA transferase-like"/>
    <property type="match status" value="1"/>
</dbReference>
<comment type="caution">
    <text evidence="6">The sequence shown here is derived from an EMBL/GenBank/DDBJ whole genome shotgun (WGS) entry which is preliminary data.</text>
</comment>
<keyword evidence="5" id="KW-0479">Metal-binding</keyword>
<evidence type="ECO:0000256" key="4">
    <source>
        <dbReference type="PIRSR" id="PIRSR006806-1"/>
    </source>
</evidence>
<comment type="cofactor">
    <cofactor evidence="5">
        <name>Mg(2+)</name>
        <dbReference type="ChEBI" id="CHEBI:18420"/>
    </cofactor>
</comment>
<dbReference type="InterPro" id="IPR037171">
    <property type="entry name" value="NagB/RpiA_transferase-like"/>
</dbReference>
<dbReference type="EC" id="6.3.3.2" evidence="5"/>
<gene>
    <name evidence="6" type="ORF">Q4F26_03690</name>
</gene>
<evidence type="ECO:0000313" key="7">
    <source>
        <dbReference type="Proteomes" id="UP001171751"/>
    </source>
</evidence>
<dbReference type="GO" id="GO:0005524">
    <property type="term" value="F:ATP binding"/>
    <property type="evidence" value="ECO:0007669"/>
    <property type="project" value="UniProtKB-KW"/>
</dbReference>
<keyword evidence="3 4" id="KW-0067">ATP-binding</keyword>
<dbReference type="Pfam" id="PF01812">
    <property type="entry name" value="5-FTHF_cyc-lig"/>
    <property type="match status" value="1"/>
</dbReference>
<dbReference type="EMBL" id="JAUNQW010000011">
    <property type="protein sequence ID" value="MDO5457426.1"/>
    <property type="molecule type" value="Genomic_DNA"/>
</dbReference>
<comment type="catalytic activity">
    <reaction evidence="5">
        <text>(6S)-5-formyl-5,6,7,8-tetrahydrofolate + ATP = (6R)-5,10-methenyltetrahydrofolate + ADP + phosphate</text>
        <dbReference type="Rhea" id="RHEA:10488"/>
        <dbReference type="ChEBI" id="CHEBI:30616"/>
        <dbReference type="ChEBI" id="CHEBI:43474"/>
        <dbReference type="ChEBI" id="CHEBI:57455"/>
        <dbReference type="ChEBI" id="CHEBI:57457"/>
        <dbReference type="ChEBI" id="CHEBI:456216"/>
        <dbReference type="EC" id="6.3.3.2"/>
    </reaction>
</comment>
<sequence>MKSKKEIREEVFAKQEELSSEYYEQATQAIHEKLLNFDLYKKAETIYIFYSMGKELDTKKIIEHAHQEGKRIGIPRTIKLGEMDFHQYEPGDTLITAKYGAEEPSPDAPTIPLDEVDLIIMPCVSCNDKGERIGYGGGFYDRILENYDGETVLPYFSKLQTLEIPMEEHDKKMDYVITEKSIVHILE</sequence>
<dbReference type="GO" id="GO:0035999">
    <property type="term" value="P:tetrahydrofolate interconversion"/>
    <property type="evidence" value="ECO:0007669"/>
    <property type="project" value="TreeGrafter"/>
</dbReference>
<protein>
    <recommendedName>
        <fullName evidence="5">5-formyltetrahydrofolate cyclo-ligase</fullName>
        <ecNumber evidence="5">6.3.3.2</ecNumber>
    </recommendedName>
</protein>
<dbReference type="GO" id="GO:0030272">
    <property type="term" value="F:5-formyltetrahydrofolate cyclo-ligase activity"/>
    <property type="evidence" value="ECO:0007669"/>
    <property type="project" value="UniProtKB-EC"/>
</dbReference>
<dbReference type="Proteomes" id="UP001171751">
    <property type="component" value="Unassembled WGS sequence"/>
</dbReference>
<evidence type="ECO:0000256" key="1">
    <source>
        <dbReference type="ARBA" id="ARBA00010638"/>
    </source>
</evidence>
<dbReference type="InterPro" id="IPR002698">
    <property type="entry name" value="FTHF_cligase"/>
</dbReference>
<dbReference type="GO" id="GO:0046872">
    <property type="term" value="F:metal ion binding"/>
    <property type="evidence" value="ECO:0007669"/>
    <property type="project" value="UniProtKB-KW"/>
</dbReference>
<feature type="binding site" evidence="4">
    <location>
        <begin position="132"/>
        <end position="140"/>
    </location>
    <ligand>
        <name>ATP</name>
        <dbReference type="ChEBI" id="CHEBI:30616"/>
    </ligand>
</feature>
<reference evidence="6" key="1">
    <citation type="submission" date="2023-07" db="EMBL/GenBank/DDBJ databases">
        <title>Between Cages and Wild: Unraveling the Impact of Captivity on Animal Microbiomes and Antimicrobial Resistance.</title>
        <authorList>
            <person name="Schmartz G.P."/>
            <person name="Rehner J."/>
            <person name="Schuff M.J."/>
            <person name="Becker S.L."/>
            <person name="Kravczyk M."/>
            <person name="Gurevich A."/>
            <person name="Francke R."/>
            <person name="Mueller R."/>
            <person name="Keller V."/>
            <person name="Keller A."/>
        </authorList>
    </citation>
    <scope>NUCLEOTIDE SEQUENCE</scope>
    <source>
        <strain evidence="6">S39M_St_73</strain>
    </source>
</reference>
<feature type="binding site" evidence="4">
    <location>
        <position position="55"/>
    </location>
    <ligand>
        <name>substrate</name>
    </ligand>
</feature>
<comment type="similarity">
    <text evidence="1 5">Belongs to the 5-formyltetrahydrofolate cyclo-ligase family.</text>
</comment>
<keyword evidence="6" id="KW-0436">Ligase</keyword>
<name>A0AA43ZS20_9LACT</name>
<evidence type="ECO:0000256" key="3">
    <source>
        <dbReference type="ARBA" id="ARBA00022840"/>
    </source>
</evidence>
<organism evidence="6 7">
    <name type="scientific">Atopococcus tabaci</name>
    <dbReference type="NCBI Taxonomy" id="269774"/>
    <lineage>
        <taxon>Bacteria</taxon>
        <taxon>Bacillati</taxon>
        <taxon>Bacillota</taxon>
        <taxon>Bacilli</taxon>
        <taxon>Lactobacillales</taxon>
        <taxon>Carnobacteriaceae</taxon>
        <taxon>Atopococcus</taxon>
    </lineage>
</organism>